<accession>A0A5Q2N8A9</accession>
<evidence type="ECO:0000256" key="3">
    <source>
        <dbReference type="ARBA" id="ARBA00022723"/>
    </source>
</evidence>
<sequence>MVYAHSRFGFAVLEESDLVAPSLTKELESVVDQVVAEWNPKVIFVMTTCSVDILKMDLDVSCKELSKKLEFPVLPTPASGIDGIFTQGEDKVLKALLPFCPKEEQETKKQQTEERKSKWFFFNKEEESKSEKPKKANLLLLGAVTDGTAQQLQWELKRLGIENVDVFPESDLTKMPVINEHTVIAPLQPYLNDTLATIRRERGATVLSTLYPIGPDGTAQFLQDICNHFNVDATAVKEREEQTWQELESQRAMIRGKKVMFLGDNLLELPLARFLIACGAEVVEVGTPYIHNKDMKAELERLSESKVSIVESPDFHRQLKRIKEYDPDLIITGLALCNPLEAMGYRTAWSIEFTFSQIHGFVNSIDLIKMFTKPLRKWQTLQEHGWN</sequence>
<dbReference type="NCBIfam" id="NF002768">
    <property type="entry name" value="PRK02842.1"/>
    <property type="match status" value="1"/>
</dbReference>
<dbReference type="EMBL" id="CP045875">
    <property type="protein sequence ID" value="QGG48735.1"/>
    <property type="molecule type" value="Genomic_DNA"/>
</dbReference>
<dbReference type="NCBIfam" id="TIGR01279">
    <property type="entry name" value="DPOR_bchN"/>
    <property type="match status" value="1"/>
</dbReference>
<dbReference type="PANTHER" id="PTHR39429:SF3">
    <property type="entry name" value="LIGHT-INDEPENDENT PROTOCHLOROPHYLLIDE REDUCTASE SUBUNIT N"/>
    <property type="match status" value="1"/>
</dbReference>
<keyword evidence="8" id="KW-0411">Iron-sulfur</keyword>
<dbReference type="AlphaFoldDB" id="A0A5Q2N8A9"/>
<dbReference type="PIRSF" id="PIRSF000162">
    <property type="entry name" value="P_chlorophyll_rd"/>
    <property type="match status" value="1"/>
</dbReference>
<dbReference type="Proteomes" id="UP000366051">
    <property type="component" value="Chromosome"/>
</dbReference>
<dbReference type="PANTHER" id="PTHR39429">
    <property type="entry name" value="LIGHT-INDEPENDENT PROTOCHLOROPHYLLIDE REDUCTASE SUBUNIT N"/>
    <property type="match status" value="1"/>
</dbReference>
<keyword evidence="3" id="KW-0479">Metal-binding</keyword>
<dbReference type="GO" id="GO:0015995">
    <property type="term" value="P:chlorophyll biosynthetic process"/>
    <property type="evidence" value="ECO:0007669"/>
    <property type="project" value="UniProtKB-KW"/>
</dbReference>
<evidence type="ECO:0000256" key="2">
    <source>
        <dbReference type="ARBA" id="ARBA00022531"/>
    </source>
</evidence>
<dbReference type="GO" id="GO:0005524">
    <property type="term" value="F:ATP binding"/>
    <property type="evidence" value="ECO:0007669"/>
    <property type="project" value="UniProtKB-KW"/>
</dbReference>
<evidence type="ECO:0000256" key="1">
    <source>
        <dbReference type="ARBA" id="ARBA00022485"/>
    </source>
</evidence>
<dbReference type="GO" id="GO:0019685">
    <property type="term" value="P:photosynthesis, dark reaction"/>
    <property type="evidence" value="ECO:0007669"/>
    <property type="project" value="InterPro"/>
</dbReference>
<organism evidence="11 12">
    <name type="scientific">Heliorestis convoluta</name>
    <dbReference type="NCBI Taxonomy" id="356322"/>
    <lineage>
        <taxon>Bacteria</taxon>
        <taxon>Bacillati</taxon>
        <taxon>Bacillota</taxon>
        <taxon>Clostridia</taxon>
        <taxon>Eubacteriales</taxon>
        <taxon>Heliobacteriaceae</taxon>
        <taxon>Heliorestis</taxon>
    </lineage>
</organism>
<dbReference type="EC" id="1.3.7.7" evidence="11"/>
<dbReference type="KEGG" id="hcv:FTV88_2642"/>
<gene>
    <name evidence="11" type="primary">bchN</name>
    <name evidence="11" type="ORF">FTV88_2642</name>
</gene>
<protein>
    <submittedName>
        <fullName evidence="11">Light-independent protochlorophyllide reductase subunit N</fullName>
        <ecNumber evidence="11">1.3.7.7</ecNumber>
    </submittedName>
</protein>
<dbReference type="GO" id="GO:0051539">
    <property type="term" value="F:4 iron, 4 sulfur cluster binding"/>
    <property type="evidence" value="ECO:0007669"/>
    <property type="project" value="UniProtKB-KW"/>
</dbReference>
<evidence type="ECO:0000256" key="4">
    <source>
        <dbReference type="ARBA" id="ARBA00022741"/>
    </source>
</evidence>
<keyword evidence="9" id="KW-0149">Chlorophyll biosynthesis</keyword>
<dbReference type="InterPro" id="IPR005970">
    <property type="entry name" value="Protochl_reductN"/>
</dbReference>
<evidence type="ECO:0000256" key="6">
    <source>
        <dbReference type="ARBA" id="ARBA00023002"/>
    </source>
</evidence>
<evidence type="ECO:0000256" key="8">
    <source>
        <dbReference type="ARBA" id="ARBA00023014"/>
    </source>
</evidence>
<keyword evidence="12" id="KW-1185">Reference proteome</keyword>
<name>A0A5Q2N8A9_9FIRM</name>
<dbReference type="Pfam" id="PF00148">
    <property type="entry name" value="Oxidored_nitro"/>
    <property type="match status" value="1"/>
</dbReference>
<keyword evidence="7" id="KW-0408">Iron</keyword>
<evidence type="ECO:0000256" key="9">
    <source>
        <dbReference type="ARBA" id="ARBA00023171"/>
    </source>
</evidence>
<dbReference type="GO" id="GO:0016730">
    <property type="term" value="F:oxidoreductase activity, acting on iron-sulfur proteins as donors"/>
    <property type="evidence" value="ECO:0007669"/>
    <property type="project" value="InterPro"/>
</dbReference>
<keyword evidence="4" id="KW-0547">Nucleotide-binding</keyword>
<keyword evidence="2" id="KW-0602">Photosynthesis</keyword>
<reference evidence="12" key="1">
    <citation type="submission" date="2019-11" db="EMBL/GenBank/DDBJ databases">
        <title>Genome sequence of Heliorestis convoluta strain HH, an alkaliphilic and minimalistic phototrophic bacterium from a soda lake in Egypt.</title>
        <authorList>
            <person name="Dewey E.D."/>
            <person name="Stokes L.M."/>
            <person name="Burchell B.M."/>
            <person name="Shaffer K.N."/>
            <person name="Huntington A.M."/>
            <person name="Baker J.M."/>
            <person name="Nadendla S."/>
            <person name="Giglio M.G."/>
            <person name="Touchman J.W."/>
            <person name="Blankenship R.E."/>
            <person name="Madigan M.T."/>
            <person name="Sattley W.M."/>
        </authorList>
    </citation>
    <scope>NUCLEOTIDE SEQUENCE [LARGE SCALE GENOMIC DNA]</scope>
    <source>
        <strain evidence="12">HH</strain>
    </source>
</reference>
<keyword evidence="5" id="KW-0067">ATP-binding</keyword>
<keyword evidence="6 11" id="KW-0560">Oxidoreductase</keyword>
<evidence type="ECO:0000256" key="7">
    <source>
        <dbReference type="ARBA" id="ARBA00023004"/>
    </source>
</evidence>
<dbReference type="InterPro" id="IPR000510">
    <property type="entry name" value="Nase/OxRdtase_comp1"/>
</dbReference>
<dbReference type="InterPro" id="IPR050293">
    <property type="entry name" value="LIPOR_BchN/ChlN"/>
</dbReference>
<evidence type="ECO:0000313" key="12">
    <source>
        <dbReference type="Proteomes" id="UP000366051"/>
    </source>
</evidence>
<dbReference type="SUPFAM" id="SSF53807">
    <property type="entry name" value="Helical backbone' metal receptor"/>
    <property type="match status" value="1"/>
</dbReference>
<feature type="domain" description="Nitrogenase/oxidoreductase component 1" evidence="10">
    <location>
        <begin position="12"/>
        <end position="374"/>
    </location>
</feature>
<proteinExistence type="predicted"/>
<evidence type="ECO:0000256" key="5">
    <source>
        <dbReference type="ARBA" id="ARBA00022840"/>
    </source>
</evidence>
<dbReference type="Gene3D" id="3.40.50.1980">
    <property type="entry name" value="Nitrogenase molybdenum iron protein domain"/>
    <property type="match status" value="3"/>
</dbReference>
<keyword evidence="1" id="KW-0004">4Fe-4S</keyword>
<evidence type="ECO:0000313" key="11">
    <source>
        <dbReference type="EMBL" id="QGG48735.1"/>
    </source>
</evidence>
<dbReference type="GO" id="GO:0046872">
    <property type="term" value="F:metal ion binding"/>
    <property type="evidence" value="ECO:0007669"/>
    <property type="project" value="UniProtKB-KW"/>
</dbReference>
<evidence type="ECO:0000259" key="10">
    <source>
        <dbReference type="Pfam" id="PF00148"/>
    </source>
</evidence>